<name>A0A0G0IQ92_9BACT</name>
<feature type="transmembrane region" description="Helical" evidence="1">
    <location>
        <begin position="358"/>
        <end position="376"/>
    </location>
</feature>
<feature type="transmembrane region" description="Helical" evidence="1">
    <location>
        <begin position="326"/>
        <end position="346"/>
    </location>
</feature>
<feature type="transmembrane region" description="Helical" evidence="1">
    <location>
        <begin position="151"/>
        <end position="184"/>
    </location>
</feature>
<feature type="transmembrane region" description="Helical" evidence="1">
    <location>
        <begin position="299"/>
        <end position="320"/>
    </location>
</feature>
<dbReference type="Proteomes" id="UP000034508">
    <property type="component" value="Unassembled WGS sequence"/>
</dbReference>
<comment type="caution">
    <text evidence="2">The sequence shown here is derived from an EMBL/GenBank/DDBJ whole genome shotgun (WGS) entry which is preliminary data.</text>
</comment>
<feature type="transmembrane region" description="Helical" evidence="1">
    <location>
        <begin position="101"/>
        <end position="119"/>
    </location>
</feature>
<feature type="transmembrane region" description="Helical" evidence="1">
    <location>
        <begin position="76"/>
        <end position="94"/>
    </location>
</feature>
<feature type="transmembrane region" description="Helical" evidence="1">
    <location>
        <begin position="125"/>
        <end position="144"/>
    </location>
</feature>
<evidence type="ECO:0000313" key="3">
    <source>
        <dbReference type="Proteomes" id="UP000034508"/>
    </source>
</evidence>
<feature type="transmembrane region" description="Helical" evidence="1">
    <location>
        <begin position="388"/>
        <end position="407"/>
    </location>
</feature>
<organism evidence="2 3">
    <name type="scientific">Berkelbacteria bacterium GW2011_GWA1_36_9</name>
    <dbReference type="NCBI Taxonomy" id="1618331"/>
    <lineage>
        <taxon>Bacteria</taxon>
        <taxon>Candidatus Berkelbacteria</taxon>
    </lineage>
</organism>
<evidence type="ECO:0000313" key="2">
    <source>
        <dbReference type="EMBL" id="KKQ18166.1"/>
    </source>
</evidence>
<accession>A0A0G0IQ92</accession>
<reference evidence="2 3" key="1">
    <citation type="journal article" date="2015" name="Nature">
        <title>rRNA introns, odd ribosomes, and small enigmatic genomes across a large radiation of phyla.</title>
        <authorList>
            <person name="Brown C.T."/>
            <person name="Hug L.A."/>
            <person name="Thomas B.C."/>
            <person name="Sharon I."/>
            <person name="Castelle C.J."/>
            <person name="Singh A."/>
            <person name="Wilkins M.J."/>
            <person name="Williams K.H."/>
            <person name="Banfield J.F."/>
        </authorList>
    </citation>
    <scope>NUCLEOTIDE SEQUENCE [LARGE SCALE GENOMIC DNA]</scope>
</reference>
<dbReference type="AlphaFoldDB" id="A0A0G0IQ92"/>
<evidence type="ECO:0008006" key="4">
    <source>
        <dbReference type="Google" id="ProtNLM"/>
    </source>
</evidence>
<keyword evidence="1" id="KW-0812">Transmembrane</keyword>
<gene>
    <name evidence="2" type="ORF">US31_C0008G0009</name>
</gene>
<protein>
    <recommendedName>
        <fullName evidence="4">Glycosyltransferase RgtA/B/C/D-like domain-containing protein</fullName>
    </recommendedName>
</protein>
<proteinExistence type="predicted"/>
<evidence type="ECO:0000256" key="1">
    <source>
        <dbReference type="SAM" id="Phobius"/>
    </source>
</evidence>
<feature type="transmembrane region" description="Helical" evidence="1">
    <location>
        <begin position="414"/>
        <end position="434"/>
    </location>
</feature>
<keyword evidence="1" id="KW-0472">Membrane</keyword>
<keyword evidence="1" id="KW-1133">Transmembrane helix</keyword>
<feature type="transmembrane region" description="Helical" evidence="1">
    <location>
        <begin position="249"/>
        <end position="267"/>
    </location>
</feature>
<dbReference type="EMBL" id="LBSM01000008">
    <property type="protein sequence ID" value="KKQ18166.1"/>
    <property type="molecule type" value="Genomic_DNA"/>
</dbReference>
<sequence length="564" mass="66382">MKAGLIFILLWIIFVSLANPSWNNPFSIYDSWYYYSFAKNFPEHFVRFQDYYFVERIGVILPKLLTQHLFSAEIEFYFKRIIITILSGSLFLFLLKKLFNLRTAFITTFILINYGHFLHAMGHDYLDGIAFLYVSIIMILLIKVSKNVNRYLVSFIGFIFVWLLSVNLFLIVFWPSILIMWFFISNKPVTKSLLVHISKWLLLGGLISYVSIHSILKFIGIETYFPLLQTGVTENLLTNTMRDWSRLLISYWLLMPTVLAIISILLLKDTFSFRKSVRDKSFFKNLELKYKSAKFKKNYHGFLLTFLTTYGIYCIYQIFFEGKVLQLWYYVTLLLPWIFLAIGALLKNPLEKLSFQQYKLTLISLVFLALITHLYFTFGSYWNNQIYNAIRIFLLILASISLGVFLIKKFQFKFFYLSLITAFAFMLTAFVPYYPPLKNLQNPNQAQVYVLVDNAMNYINNFQNYGTMKFWYNKNEPFPYANTYQAITSTYLWDRSLAGLEYPSGLKADILGNNTVLFILTSVPVLDSTARIEIKQFGYDFETLDVKEFKEEFVNFYIITGQLI</sequence>